<dbReference type="GO" id="GO:0016323">
    <property type="term" value="C:basolateral plasma membrane"/>
    <property type="evidence" value="ECO:0007669"/>
    <property type="project" value="TreeGrafter"/>
</dbReference>
<feature type="domain" description="Vitellogenin" evidence="6">
    <location>
        <begin position="10"/>
        <end position="640"/>
    </location>
</feature>
<dbReference type="InterPro" id="IPR015816">
    <property type="entry name" value="Vitellinogen_b-sht_N"/>
</dbReference>
<evidence type="ECO:0000313" key="8">
    <source>
        <dbReference type="Proteomes" id="UP001186944"/>
    </source>
</evidence>
<evidence type="ECO:0000256" key="5">
    <source>
        <dbReference type="PROSITE-ProRule" id="PRU00557"/>
    </source>
</evidence>
<reference evidence="7" key="1">
    <citation type="submission" date="2019-08" db="EMBL/GenBank/DDBJ databases">
        <title>The improved chromosome-level genome for the pearl oyster Pinctada fucata martensii using PacBio sequencing and Hi-C.</title>
        <authorList>
            <person name="Zheng Z."/>
        </authorList>
    </citation>
    <scope>NUCLEOTIDE SEQUENCE</scope>
    <source>
        <strain evidence="7">ZZ-2019</strain>
        <tissue evidence="7">Adductor muscle</tissue>
    </source>
</reference>
<sequence length="866" mass="95635">MKISALALSFSNGKTYKYRYETSVEFGKSNSDVPSKAGKTVGYKLTTEFDLTPVFQAGEEQLLKIQFTSAAVASVSRQGMQKELISLLKRPIYFEYTNGIVGKVYAAEVDSVFCSNVKKGVISLFQVQETEGQRDEIDVSGECNAYYTVSGNYITKTKQNCQNLEIGGQFSNLNEVLGITVESSLVTKYKMDNGIISSAASVNKHKAVLNARTSLNAEVIDRQTLEYTSTGSGVDPISANSIEDAVKAASKGTKTTFPESLLPSGLEIKHCRENCEKPIDVLGKLKDDFDKENLSKVVSGKAFLKMLRTFRNSGKITIEEVMTHSDSYSIVPQLLDVGAATQTQAAQQAMMQLVGFDDESSIQYPERLLFALAYSTHPGEYLLQDLMALMKKNVPNISLRESIALCMGAVVHTFCKDYPKCTSTEVVTDYILTVRDEFSKCPDEACKLMYLRSIGNSGLMSFIPLLVKAAGESQSATLALTAVQAFRRYPIQMIKDKVLPVLQGIFHQNNKKHDSSVRLAALEYILRSQPSIPDLRNILLSAIGDQEEFEVSTFIIKRISDIASSDSYIRSALESILSDQRLNNYNLFAQKGKSSAFSSFLAVTRDANSTYGLYQENTKSGVMKKSAMAVDLVNKASKQHLLTFGIYAEGMEALVGDAPEGEESSEATAGLALTMMDVLLRPVEFFRGTSGLMSAVWNAPSEPVSALQGNLLLQDHFQKLHLSNGLIVDLSVLGVASIDLSGSISISLWYKNSHSVITNSGALVVEGTMKLDSDVLKAGISFSAETEAKIDFQTDVNFADMPFKMCLQMKRPPLEYREFFEKFERSRYLKKRFRAKSSRKSNTSPVSYFINEKNSQMCRVMDPDQE</sequence>
<name>A0AA88XST4_PINIB</name>
<evidence type="ECO:0000256" key="1">
    <source>
        <dbReference type="ARBA" id="ARBA00004240"/>
    </source>
</evidence>
<dbReference type="InterPro" id="IPR015819">
    <property type="entry name" value="Lipid_transp_b-sht_shell"/>
</dbReference>
<evidence type="ECO:0000256" key="2">
    <source>
        <dbReference type="ARBA" id="ARBA00022448"/>
    </source>
</evidence>
<dbReference type="AlphaFoldDB" id="A0AA88XST4"/>
<dbReference type="Gene3D" id="1.25.10.20">
    <property type="entry name" value="Vitellinogen, superhelical"/>
    <property type="match status" value="1"/>
</dbReference>
<keyword evidence="8" id="KW-1185">Reference proteome</keyword>
<dbReference type="Pfam" id="PF01347">
    <property type="entry name" value="Vitellogenin_N"/>
    <property type="match status" value="1"/>
</dbReference>
<dbReference type="InterPro" id="IPR011030">
    <property type="entry name" value="Lipovitellin_superhlx_dom"/>
</dbReference>
<dbReference type="InterPro" id="IPR001747">
    <property type="entry name" value="Vitellogenin_N"/>
</dbReference>
<dbReference type="InterPro" id="IPR039988">
    <property type="entry name" value="MTTP"/>
</dbReference>
<comment type="subcellular location">
    <subcellularLocation>
        <location evidence="1">Endoplasmic reticulum</location>
    </subcellularLocation>
</comment>
<dbReference type="Gene3D" id="2.30.230.10">
    <property type="entry name" value="Lipovitellin, beta-sheet shell regions, chain A"/>
    <property type="match status" value="1"/>
</dbReference>
<dbReference type="GO" id="GO:0005783">
    <property type="term" value="C:endoplasmic reticulum"/>
    <property type="evidence" value="ECO:0007669"/>
    <property type="project" value="UniProtKB-SubCell"/>
</dbReference>
<evidence type="ECO:0000256" key="4">
    <source>
        <dbReference type="ARBA" id="ARBA00022824"/>
    </source>
</evidence>
<dbReference type="Pfam" id="PF19444">
    <property type="entry name" value="MTP_lip_bd"/>
    <property type="match status" value="1"/>
</dbReference>
<dbReference type="GO" id="GO:0005794">
    <property type="term" value="C:Golgi apparatus"/>
    <property type="evidence" value="ECO:0007669"/>
    <property type="project" value="TreeGrafter"/>
</dbReference>
<keyword evidence="3" id="KW-0732">Signal</keyword>
<evidence type="ECO:0000256" key="3">
    <source>
        <dbReference type="ARBA" id="ARBA00022729"/>
    </source>
</evidence>
<keyword evidence="2" id="KW-0813">Transport</keyword>
<dbReference type="GO" id="GO:0008289">
    <property type="term" value="F:lipid binding"/>
    <property type="evidence" value="ECO:0007669"/>
    <property type="project" value="InterPro"/>
</dbReference>
<dbReference type="GO" id="GO:0042157">
    <property type="term" value="P:lipoprotein metabolic process"/>
    <property type="evidence" value="ECO:0007669"/>
    <property type="project" value="TreeGrafter"/>
</dbReference>
<dbReference type="EMBL" id="VSWD01000010">
    <property type="protein sequence ID" value="KAK3091068.1"/>
    <property type="molecule type" value="Genomic_DNA"/>
</dbReference>
<dbReference type="PANTHER" id="PTHR13024">
    <property type="entry name" value="MICROSOMAL TRIGLYCERIDE TRANSFER PROTEIN, LARGE SUBUNIT"/>
    <property type="match status" value="1"/>
</dbReference>
<dbReference type="SUPFAM" id="SSF56968">
    <property type="entry name" value="Lipovitellin-phosvitin complex, beta-sheet shell regions"/>
    <property type="match status" value="1"/>
</dbReference>
<dbReference type="Proteomes" id="UP001186944">
    <property type="component" value="Unassembled WGS sequence"/>
</dbReference>
<keyword evidence="4" id="KW-0256">Endoplasmic reticulum</keyword>
<comment type="caution">
    <text evidence="7">The sequence shown here is derived from an EMBL/GenBank/DDBJ whole genome shotgun (WGS) entry which is preliminary data.</text>
</comment>
<dbReference type="PROSITE" id="PS51211">
    <property type="entry name" value="VITELLOGENIN"/>
    <property type="match status" value="1"/>
</dbReference>
<organism evidence="7 8">
    <name type="scientific">Pinctada imbricata</name>
    <name type="common">Atlantic pearl-oyster</name>
    <name type="synonym">Pinctada martensii</name>
    <dbReference type="NCBI Taxonomy" id="66713"/>
    <lineage>
        <taxon>Eukaryota</taxon>
        <taxon>Metazoa</taxon>
        <taxon>Spiralia</taxon>
        <taxon>Lophotrochozoa</taxon>
        <taxon>Mollusca</taxon>
        <taxon>Bivalvia</taxon>
        <taxon>Autobranchia</taxon>
        <taxon>Pteriomorphia</taxon>
        <taxon>Pterioida</taxon>
        <taxon>Pterioidea</taxon>
        <taxon>Pteriidae</taxon>
        <taxon>Pinctada</taxon>
    </lineage>
</organism>
<dbReference type="SUPFAM" id="SSF48431">
    <property type="entry name" value="Lipovitellin-phosvitin complex, superhelical domain"/>
    <property type="match status" value="1"/>
</dbReference>
<proteinExistence type="predicted"/>
<evidence type="ECO:0000259" key="6">
    <source>
        <dbReference type="PROSITE" id="PS51211"/>
    </source>
</evidence>
<accession>A0AA88XST4</accession>
<dbReference type="SMART" id="SM00638">
    <property type="entry name" value="LPD_N"/>
    <property type="match status" value="1"/>
</dbReference>
<gene>
    <name evidence="7" type="ORF">FSP39_016889</name>
</gene>
<evidence type="ECO:0000313" key="7">
    <source>
        <dbReference type="EMBL" id="KAK3091068.1"/>
    </source>
</evidence>
<dbReference type="InterPro" id="IPR045811">
    <property type="entry name" value="MTP_lip-bd"/>
</dbReference>
<dbReference type="PANTHER" id="PTHR13024:SF0">
    <property type="entry name" value="MICROSOMAL TRIACYLGLYCEROL TRANSFER PROTEIN"/>
    <property type="match status" value="1"/>
</dbReference>
<dbReference type="GO" id="GO:0005548">
    <property type="term" value="F:phospholipid transporter activity"/>
    <property type="evidence" value="ECO:0007669"/>
    <property type="project" value="InterPro"/>
</dbReference>
<comment type="caution">
    <text evidence="5">Lacks conserved residue(s) required for the propagation of feature annotation.</text>
</comment>
<protein>
    <recommendedName>
        <fullName evidence="6">Vitellogenin domain-containing protein</fullName>
    </recommendedName>
</protein>